<evidence type="ECO:0000259" key="6">
    <source>
        <dbReference type="Pfam" id="PF01095"/>
    </source>
</evidence>
<sequence>MSMPRAGRFLFCIAAVGAVVLVVVPPAGVAGHTRGVGPGQAAGRPFPENATRAEELERLFMRWVRYVGGLKHSTFHHAPLARAFPSYLLGGNKDPAAGDFTSVQAAVDSLPTINLVRVVIKVNAGTYTEKVTISSMRAFITLEGAGADKTIVQLDVHGIVVGWCLTGAWFSAMRWSMLSASSVSSCIRGGAISPSTISAAKMLL</sequence>
<evidence type="ECO:0000256" key="2">
    <source>
        <dbReference type="ARBA" id="ARBA00008891"/>
    </source>
</evidence>
<accession>M8BRA0</accession>
<evidence type="ECO:0000256" key="1">
    <source>
        <dbReference type="ARBA" id="ARBA00005184"/>
    </source>
</evidence>
<dbReference type="Pfam" id="PF01095">
    <property type="entry name" value="Pectinesterase"/>
    <property type="match status" value="1"/>
</dbReference>
<dbReference type="SUPFAM" id="SSF51126">
    <property type="entry name" value="Pectin lyase-like"/>
    <property type="match status" value="1"/>
</dbReference>
<evidence type="ECO:0000256" key="4">
    <source>
        <dbReference type="ARBA" id="ARBA00022801"/>
    </source>
</evidence>
<dbReference type="GO" id="GO:0030599">
    <property type="term" value="F:pectinesterase activity"/>
    <property type="evidence" value="ECO:0007669"/>
    <property type="project" value="UniProtKB-EC"/>
</dbReference>
<dbReference type="EnsemblPlants" id="EMT24323">
    <property type="protein sequence ID" value="EMT24323"/>
    <property type="gene ID" value="F775_44072"/>
</dbReference>
<dbReference type="UniPathway" id="UPA00545">
    <property type="reaction ID" value="UER00823"/>
</dbReference>
<dbReference type="AlphaFoldDB" id="M8BRA0"/>
<dbReference type="InterPro" id="IPR012334">
    <property type="entry name" value="Pectin_lyas_fold"/>
</dbReference>
<reference evidence="7" key="1">
    <citation type="submission" date="2015-06" db="UniProtKB">
        <authorList>
            <consortium name="EnsemblPlants"/>
        </authorList>
    </citation>
    <scope>IDENTIFICATION</scope>
</reference>
<feature type="domain" description="Pectinesterase catalytic" evidence="6">
    <location>
        <begin position="97"/>
        <end position="153"/>
    </location>
</feature>
<dbReference type="GO" id="GO:0042545">
    <property type="term" value="P:cell wall modification"/>
    <property type="evidence" value="ECO:0007669"/>
    <property type="project" value="InterPro"/>
</dbReference>
<keyword evidence="4" id="KW-0378">Hydrolase</keyword>
<evidence type="ECO:0000313" key="7">
    <source>
        <dbReference type="EnsemblPlants" id="EMT24323"/>
    </source>
</evidence>
<dbReference type="GO" id="GO:0045490">
    <property type="term" value="P:pectin catabolic process"/>
    <property type="evidence" value="ECO:0007669"/>
    <property type="project" value="UniProtKB-UniPathway"/>
</dbReference>
<name>M8BRA0_AEGTA</name>
<organism evidence="7">
    <name type="scientific">Aegilops tauschii</name>
    <name type="common">Tausch's goatgrass</name>
    <name type="synonym">Aegilops squarrosa</name>
    <dbReference type="NCBI Taxonomy" id="37682"/>
    <lineage>
        <taxon>Eukaryota</taxon>
        <taxon>Viridiplantae</taxon>
        <taxon>Streptophyta</taxon>
        <taxon>Embryophyta</taxon>
        <taxon>Tracheophyta</taxon>
        <taxon>Spermatophyta</taxon>
        <taxon>Magnoliopsida</taxon>
        <taxon>Liliopsida</taxon>
        <taxon>Poales</taxon>
        <taxon>Poaceae</taxon>
        <taxon>BOP clade</taxon>
        <taxon>Pooideae</taxon>
        <taxon>Triticodae</taxon>
        <taxon>Triticeae</taxon>
        <taxon>Triticinae</taxon>
        <taxon>Aegilops</taxon>
    </lineage>
</organism>
<dbReference type="EC" id="3.1.1.11" evidence="3"/>
<protein>
    <recommendedName>
        <fullName evidence="3">pectinesterase</fullName>
        <ecNumber evidence="3">3.1.1.11</ecNumber>
    </recommendedName>
</protein>
<comment type="similarity">
    <text evidence="2">Belongs to the pectinesterase family.</text>
</comment>
<dbReference type="InterPro" id="IPR000070">
    <property type="entry name" value="Pectinesterase_cat"/>
</dbReference>
<dbReference type="PANTHER" id="PTHR31321:SF118">
    <property type="entry name" value="PECTINESTERASE"/>
    <property type="match status" value="1"/>
</dbReference>
<evidence type="ECO:0000256" key="5">
    <source>
        <dbReference type="ARBA" id="ARBA00023085"/>
    </source>
</evidence>
<dbReference type="PANTHER" id="PTHR31321">
    <property type="entry name" value="ACYL-COA THIOESTER HYDROLASE YBHC-RELATED"/>
    <property type="match status" value="1"/>
</dbReference>
<comment type="pathway">
    <text evidence="1">Glycan metabolism; pectin degradation; 2-dehydro-3-deoxy-D-gluconate from pectin: step 1/5.</text>
</comment>
<proteinExistence type="inferred from homology"/>
<dbReference type="Gene3D" id="2.160.20.10">
    <property type="entry name" value="Single-stranded right-handed beta-helix, Pectin lyase-like"/>
    <property type="match status" value="1"/>
</dbReference>
<dbReference type="InterPro" id="IPR011050">
    <property type="entry name" value="Pectin_lyase_fold/virulence"/>
</dbReference>
<evidence type="ECO:0000256" key="3">
    <source>
        <dbReference type="ARBA" id="ARBA00013229"/>
    </source>
</evidence>
<keyword evidence="5" id="KW-0063">Aspartyl esterase</keyword>